<accession>A0A7W1WZ40</accession>
<evidence type="ECO:0000256" key="7">
    <source>
        <dbReference type="ARBA" id="ARBA00022723"/>
    </source>
</evidence>
<evidence type="ECO:0000256" key="4">
    <source>
        <dbReference type="ARBA" id="ARBA00022475"/>
    </source>
</evidence>
<comment type="subcellular location">
    <subcellularLocation>
        <location evidence="2">Cell membrane</location>
        <topology evidence="2">Multi-pass membrane protein</topology>
    </subcellularLocation>
</comment>
<protein>
    <submittedName>
        <fullName evidence="15">Cytochrome b</fullName>
    </submittedName>
</protein>
<evidence type="ECO:0000256" key="8">
    <source>
        <dbReference type="ARBA" id="ARBA00022982"/>
    </source>
</evidence>
<feature type="transmembrane region" description="Helical" evidence="13">
    <location>
        <begin position="12"/>
        <end position="35"/>
    </location>
</feature>
<name>A0A7W1WZ40_9GAMM</name>
<keyword evidence="9 13" id="KW-1133">Transmembrane helix</keyword>
<dbReference type="PANTHER" id="PTHR30529">
    <property type="entry name" value="CYTOCHROME B561"/>
    <property type="match status" value="1"/>
</dbReference>
<dbReference type="Pfam" id="PF01292">
    <property type="entry name" value="Ni_hydr_CYTB"/>
    <property type="match status" value="1"/>
</dbReference>
<dbReference type="InterPro" id="IPR016174">
    <property type="entry name" value="Di-haem_cyt_TM"/>
</dbReference>
<dbReference type="AlphaFoldDB" id="A0A7W1WZ40"/>
<dbReference type="SUPFAM" id="SSF81342">
    <property type="entry name" value="Transmembrane di-heme cytochromes"/>
    <property type="match status" value="1"/>
</dbReference>
<dbReference type="InterPro" id="IPR052168">
    <property type="entry name" value="Cytochrome_b561_oxidase"/>
</dbReference>
<evidence type="ECO:0000256" key="2">
    <source>
        <dbReference type="ARBA" id="ARBA00004651"/>
    </source>
</evidence>
<evidence type="ECO:0000256" key="13">
    <source>
        <dbReference type="SAM" id="Phobius"/>
    </source>
</evidence>
<keyword evidence="4" id="KW-1003">Cell membrane</keyword>
<dbReference type="EMBL" id="JACEMT010000051">
    <property type="protein sequence ID" value="MBA4502899.1"/>
    <property type="molecule type" value="Genomic_DNA"/>
</dbReference>
<sequence length="189" mass="21201">MQMKNSTAAYGLVSIVLHWVMALAIFALIALGLWMVELNYYSPWYQQAPFWHKSVGLLLVPILLFRLYWRLQQPTPEAPAGHARWERRLATLTHGLLYLLLLLTLISGYMISTAKGDGISLFGWFQVPALVSGLDNQADLAGTLHYWSAISILGLAALHALGALKHHVLDRDTTLVRMLKPETSTHKET</sequence>
<comment type="cofactor">
    <cofactor evidence="1">
        <name>heme b</name>
        <dbReference type="ChEBI" id="CHEBI:60344"/>
    </cofactor>
</comment>
<evidence type="ECO:0000256" key="12">
    <source>
        <dbReference type="ARBA" id="ARBA00037975"/>
    </source>
</evidence>
<evidence type="ECO:0000256" key="6">
    <source>
        <dbReference type="ARBA" id="ARBA00022692"/>
    </source>
</evidence>
<evidence type="ECO:0000256" key="3">
    <source>
        <dbReference type="ARBA" id="ARBA00022448"/>
    </source>
</evidence>
<dbReference type="PANTHER" id="PTHR30529:SF1">
    <property type="entry name" value="CYTOCHROME B561 HOMOLOG 2"/>
    <property type="match status" value="1"/>
</dbReference>
<dbReference type="GO" id="GO:0009055">
    <property type="term" value="F:electron transfer activity"/>
    <property type="evidence" value="ECO:0007669"/>
    <property type="project" value="InterPro"/>
</dbReference>
<keyword evidence="11 13" id="KW-0472">Membrane</keyword>
<dbReference type="Gene3D" id="1.20.950.20">
    <property type="entry name" value="Transmembrane di-heme cytochromes, Chain C"/>
    <property type="match status" value="1"/>
</dbReference>
<keyword evidence="5" id="KW-0349">Heme</keyword>
<keyword evidence="8" id="KW-0249">Electron transport</keyword>
<keyword evidence="7" id="KW-0479">Metal-binding</keyword>
<evidence type="ECO:0000259" key="14">
    <source>
        <dbReference type="Pfam" id="PF01292"/>
    </source>
</evidence>
<dbReference type="InterPro" id="IPR011577">
    <property type="entry name" value="Cyt_b561_bac/Ni-Hgenase"/>
</dbReference>
<evidence type="ECO:0000256" key="9">
    <source>
        <dbReference type="ARBA" id="ARBA00022989"/>
    </source>
</evidence>
<feature type="transmembrane region" description="Helical" evidence="13">
    <location>
        <begin position="144"/>
        <end position="164"/>
    </location>
</feature>
<organism evidence="15 16">
    <name type="scientific">Marinobacterium marinum</name>
    <dbReference type="NCBI Taxonomy" id="2756129"/>
    <lineage>
        <taxon>Bacteria</taxon>
        <taxon>Pseudomonadati</taxon>
        <taxon>Pseudomonadota</taxon>
        <taxon>Gammaproteobacteria</taxon>
        <taxon>Oceanospirillales</taxon>
        <taxon>Oceanospirillaceae</taxon>
        <taxon>Marinobacterium</taxon>
    </lineage>
</organism>
<feature type="transmembrane region" description="Helical" evidence="13">
    <location>
        <begin position="50"/>
        <end position="69"/>
    </location>
</feature>
<evidence type="ECO:0000256" key="1">
    <source>
        <dbReference type="ARBA" id="ARBA00001970"/>
    </source>
</evidence>
<evidence type="ECO:0000256" key="5">
    <source>
        <dbReference type="ARBA" id="ARBA00022617"/>
    </source>
</evidence>
<keyword evidence="16" id="KW-1185">Reference proteome</keyword>
<dbReference type="GO" id="GO:0005886">
    <property type="term" value="C:plasma membrane"/>
    <property type="evidence" value="ECO:0007669"/>
    <property type="project" value="UniProtKB-SubCell"/>
</dbReference>
<keyword evidence="3" id="KW-0813">Transport</keyword>
<dbReference type="GO" id="GO:0020037">
    <property type="term" value="F:heme binding"/>
    <property type="evidence" value="ECO:0007669"/>
    <property type="project" value="TreeGrafter"/>
</dbReference>
<dbReference type="GO" id="GO:0046872">
    <property type="term" value="F:metal ion binding"/>
    <property type="evidence" value="ECO:0007669"/>
    <property type="project" value="UniProtKB-KW"/>
</dbReference>
<gene>
    <name evidence="15" type="ORF">H1S06_11055</name>
</gene>
<evidence type="ECO:0000313" key="15">
    <source>
        <dbReference type="EMBL" id="MBA4502899.1"/>
    </source>
</evidence>
<evidence type="ECO:0000313" key="16">
    <source>
        <dbReference type="Proteomes" id="UP000538931"/>
    </source>
</evidence>
<comment type="similarity">
    <text evidence="12">Belongs to the cytochrome b561 family.</text>
</comment>
<feature type="domain" description="Cytochrome b561 bacterial/Ni-hydrogenase" evidence="14">
    <location>
        <begin position="10"/>
        <end position="180"/>
    </location>
</feature>
<dbReference type="GO" id="GO:0022904">
    <property type="term" value="P:respiratory electron transport chain"/>
    <property type="evidence" value="ECO:0007669"/>
    <property type="project" value="InterPro"/>
</dbReference>
<reference evidence="15 16" key="1">
    <citation type="submission" date="2020-07" db="EMBL/GenBank/DDBJ databases">
        <title>Bacterium isolated from marien macroalgae.</title>
        <authorList>
            <person name="Zhu K."/>
            <person name="Lu D."/>
            <person name="Du Z."/>
        </authorList>
    </citation>
    <scope>NUCLEOTIDE SEQUENCE [LARGE SCALE GENOMIC DNA]</scope>
    <source>
        <strain evidence="15 16">3-1745</strain>
    </source>
</reference>
<evidence type="ECO:0000256" key="11">
    <source>
        <dbReference type="ARBA" id="ARBA00023136"/>
    </source>
</evidence>
<keyword evidence="6 13" id="KW-0812">Transmembrane</keyword>
<comment type="caution">
    <text evidence="15">The sequence shown here is derived from an EMBL/GenBank/DDBJ whole genome shotgun (WGS) entry which is preliminary data.</text>
</comment>
<evidence type="ECO:0000256" key="10">
    <source>
        <dbReference type="ARBA" id="ARBA00023004"/>
    </source>
</evidence>
<feature type="transmembrane region" description="Helical" evidence="13">
    <location>
        <begin position="89"/>
        <end position="111"/>
    </location>
</feature>
<proteinExistence type="inferred from homology"/>
<dbReference type="RefSeq" id="WP_181740141.1">
    <property type="nucleotide sequence ID" value="NZ_JACEMT010000051.1"/>
</dbReference>
<keyword evidence="10" id="KW-0408">Iron</keyword>
<dbReference type="Proteomes" id="UP000538931">
    <property type="component" value="Unassembled WGS sequence"/>
</dbReference>